<keyword evidence="3" id="KW-1185">Reference proteome</keyword>
<gene>
    <name evidence="2" type="ORF">PTT_16284</name>
</gene>
<organism evidence="3">
    <name type="scientific">Pyrenophora teres f. teres (strain 0-1)</name>
    <name type="common">Barley net blotch fungus</name>
    <name type="synonym">Drechslera teres f. teres</name>
    <dbReference type="NCBI Taxonomy" id="861557"/>
    <lineage>
        <taxon>Eukaryota</taxon>
        <taxon>Fungi</taxon>
        <taxon>Dikarya</taxon>
        <taxon>Ascomycota</taxon>
        <taxon>Pezizomycotina</taxon>
        <taxon>Dothideomycetes</taxon>
        <taxon>Pleosporomycetidae</taxon>
        <taxon>Pleosporales</taxon>
        <taxon>Pleosporineae</taxon>
        <taxon>Pleosporaceae</taxon>
        <taxon>Pyrenophora</taxon>
    </lineage>
</organism>
<protein>
    <submittedName>
        <fullName evidence="2">Uncharacterized protein</fullName>
    </submittedName>
</protein>
<keyword evidence="1" id="KW-0732">Signal</keyword>
<dbReference type="OrthoDB" id="4500945at2759"/>
<accession>E3S1Y2</accession>
<feature type="signal peptide" evidence="1">
    <location>
        <begin position="1"/>
        <end position="17"/>
    </location>
</feature>
<name>E3S1Y2_PYRTT</name>
<dbReference type="KEGG" id="pte:PTT_16284"/>
<feature type="chain" id="PRO_5003181841" evidence="1">
    <location>
        <begin position="18"/>
        <end position="160"/>
    </location>
</feature>
<evidence type="ECO:0000313" key="2">
    <source>
        <dbReference type="EMBL" id="EFQ88016.1"/>
    </source>
</evidence>
<proteinExistence type="predicted"/>
<evidence type="ECO:0000313" key="3">
    <source>
        <dbReference type="Proteomes" id="UP000001067"/>
    </source>
</evidence>
<dbReference type="AlphaFoldDB" id="E3S1Y2"/>
<evidence type="ECO:0000256" key="1">
    <source>
        <dbReference type="SAM" id="SignalP"/>
    </source>
</evidence>
<dbReference type="HOGENOM" id="CLU_1960931_0_0_1"/>
<reference evidence="2 3" key="1">
    <citation type="journal article" date="2010" name="Genome Biol.">
        <title>A first genome assembly of the barley fungal pathogen Pyrenophora teres f. teres.</title>
        <authorList>
            <person name="Ellwood S.R."/>
            <person name="Liu Z."/>
            <person name="Syme R.A."/>
            <person name="Lai Z."/>
            <person name="Hane J.K."/>
            <person name="Keiper F."/>
            <person name="Moffat C.S."/>
            <person name="Oliver R.P."/>
            <person name="Friesen T.L."/>
        </authorList>
    </citation>
    <scope>NUCLEOTIDE SEQUENCE [LARGE SCALE GENOMIC DNA]</scope>
    <source>
        <strain evidence="2 3">0-1</strain>
    </source>
</reference>
<sequence length="160" mass="16600">MQFSIIAIVFAATFAAATPSPDSAMLAKRTCGTLTGTPLKVCQTACKATCTLATAGIASTLCNTACEAGPLKVRDIEDDNEEDDEDNTLTIAARSADPEADLARRMAEAEADPEAHVDMLVARISGQDVCNIACDVACNSTVLALAQTKCLQVCKGKCAP</sequence>
<dbReference type="EMBL" id="GL536668">
    <property type="protein sequence ID" value="EFQ88016.1"/>
    <property type="molecule type" value="Genomic_DNA"/>
</dbReference>
<dbReference type="Proteomes" id="UP000001067">
    <property type="component" value="Unassembled WGS sequence"/>
</dbReference>